<dbReference type="GO" id="GO:0046872">
    <property type="term" value="F:metal ion binding"/>
    <property type="evidence" value="ECO:0007669"/>
    <property type="project" value="UniProtKB-KW"/>
</dbReference>
<keyword evidence="1 4" id="KW-0349">Heme</keyword>
<dbReference type="Pfam" id="PF13442">
    <property type="entry name" value="Cytochrome_CBB3"/>
    <property type="match status" value="1"/>
</dbReference>
<dbReference type="PROSITE" id="PS51257">
    <property type="entry name" value="PROKAR_LIPOPROTEIN"/>
    <property type="match status" value="1"/>
</dbReference>
<feature type="region of interest" description="Disordered" evidence="5">
    <location>
        <begin position="25"/>
        <end position="58"/>
    </location>
</feature>
<dbReference type="Gene3D" id="1.10.760.10">
    <property type="entry name" value="Cytochrome c-like domain"/>
    <property type="match status" value="1"/>
</dbReference>
<dbReference type="GO" id="GO:0020037">
    <property type="term" value="F:heme binding"/>
    <property type="evidence" value="ECO:0007669"/>
    <property type="project" value="InterPro"/>
</dbReference>
<keyword evidence="2 4" id="KW-0479">Metal-binding</keyword>
<evidence type="ECO:0000313" key="8">
    <source>
        <dbReference type="EMBL" id="MBD3868732.1"/>
    </source>
</evidence>
<keyword evidence="6" id="KW-0732">Signal</keyword>
<dbReference type="SUPFAM" id="SSF46626">
    <property type="entry name" value="Cytochrome c"/>
    <property type="match status" value="1"/>
</dbReference>
<sequence>MNRIGLPTALIACLMMIGCGASQPVENSKPEAGESPQTDAADENLTDKGEAAVGTPPRLPYVLREGRGIYRHYCEPCHGAEGGGDGFNAYNLDPRPRGFNDPEFQQDRSDDDLARIIRTGGGAAGLSTGMPPWGRTLNERELGSVLQYVRALGEGETEEIPEP</sequence>
<dbReference type="AlphaFoldDB" id="A0A8J6Y1Y8"/>
<dbReference type="PROSITE" id="PS51007">
    <property type="entry name" value="CYTC"/>
    <property type="match status" value="1"/>
</dbReference>
<dbReference type="InterPro" id="IPR036909">
    <property type="entry name" value="Cyt_c-like_dom_sf"/>
</dbReference>
<evidence type="ECO:0000256" key="4">
    <source>
        <dbReference type="PROSITE-ProRule" id="PRU00433"/>
    </source>
</evidence>
<organism evidence="8 9">
    <name type="scientific">Candidatus Polarisedimenticola svalbardensis</name>
    <dbReference type="NCBI Taxonomy" id="2886004"/>
    <lineage>
        <taxon>Bacteria</taxon>
        <taxon>Pseudomonadati</taxon>
        <taxon>Acidobacteriota</taxon>
        <taxon>Candidatus Polarisedimenticolia</taxon>
        <taxon>Candidatus Polarisedimenticolales</taxon>
        <taxon>Candidatus Polarisedimenticolaceae</taxon>
        <taxon>Candidatus Polarisedimenticola</taxon>
    </lineage>
</organism>
<evidence type="ECO:0000256" key="1">
    <source>
        <dbReference type="ARBA" id="ARBA00022617"/>
    </source>
</evidence>
<protein>
    <submittedName>
        <fullName evidence="8">Cytochrome c</fullName>
    </submittedName>
</protein>
<feature type="signal peptide" evidence="6">
    <location>
        <begin position="1"/>
        <end position="21"/>
    </location>
</feature>
<dbReference type="InterPro" id="IPR009056">
    <property type="entry name" value="Cyt_c-like_dom"/>
</dbReference>
<feature type="domain" description="Cytochrome c" evidence="7">
    <location>
        <begin position="61"/>
        <end position="153"/>
    </location>
</feature>
<dbReference type="Proteomes" id="UP000648239">
    <property type="component" value="Unassembled WGS sequence"/>
</dbReference>
<feature type="chain" id="PRO_5035285000" evidence="6">
    <location>
        <begin position="22"/>
        <end position="163"/>
    </location>
</feature>
<evidence type="ECO:0000256" key="5">
    <source>
        <dbReference type="SAM" id="MobiDB-lite"/>
    </source>
</evidence>
<proteinExistence type="predicted"/>
<accession>A0A8J6Y1Y8</accession>
<feature type="compositionally biased region" description="Basic and acidic residues" evidence="5">
    <location>
        <begin position="94"/>
        <end position="107"/>
    </location>
</feature>
<dbReference type="EMBL" id="JACXWD010000041">
    <property type="protein sequence ID" value="MBD3868732.1"/>
    <property type="molecule type" value="Genomic_DNA"/>
</dbReference>
<name>A0A8J6Y1Y8_9BACT</name>
<gene>
    <name evidence="8" type="ORF">IFK94_11460</name>
</gene>
<dbReference type="GO" id="GO:0009055">
    <property type="term" value="F:electron transfer activity"/>
    <property type="evidence" value="ECO:0007669"/>
    <property type="project" value="InterPro"/>
</dbReference>
<evidence type="ECO:0000259" key="7">
    <source>
        <dbReference type="PROSITE" id="PS51007"/>
    </source>
</evidence>
<evidence type="ECO:0000256" key="6">
    <source>
        <dbReference type="SAM" id="SignalP"/>
    </source>
</evidence>
<feature type="region of interest" description="Disordered" evidence="5">
    <location>
        <begin position="84"/>
        <end position="107"/>
    </location>
</feature>
<keyword evidence="3 4" id="KW-0408">Iron</keyword>
<comment type="caution">
    <text evidence="8">The sequence shown here is derived from an EMBL/GenBank/DDBJ whole genome shotgun (WGS) entry which is preliminary data.</text>
</comment>
<evidence type="ECO:0000313" key="9">
    <source>
        <dbReference type="Proteomes" id="UP000648239"/>
    </source>
</evidence>
<reference evidence="8 9" key="1">
    <citation type="submission" date="2020-08" db="EMBL/GenBank/DDBJ databases">
        <title>Acidobacteriota in marine sediments use diverse sulfur dissimilation pathways.</title>
        <authorList>
            <person name="Wasmund K."/>
        </authorList>
    </citation>
    <scope>NUCLEOTIDE SEQUENCE [LARGE SCALE GENOMIC DNA]</scope>
    <source>
        <strain evidence="8">MAG AM4</strain>
    </source>
</reference>
<evidence type="ECO:0000256" key="3">
    <source>
        <dbReference type="ARBA" id="ARBA00023004"/>
    </source>
</evidence>
<evidence type="ECO:0000256" key="2">
    <source>
        <dbReference type="ARBA" id="ARBA00022723"/>
    </source>
</evidence>